<dbReference type="EMBL" id="CM042020">
    <property type="protein sequence ID" value="KAI3821420.1"/>
    <property type="molecule type" value="Genomic_DNA"/>
</dbReference>
<organism evidence="1 2">
    <name type="scientific">Smallanthus sonchifolius</name>
    <dbReference type="NCBI Taxonomy" id="185202"/>
    <lineage>
        <taxon>Eukaryota</taxon>
        <taxon>Viridiplantae</taxon>
        <taxon>Streptophyta</taxon>
        <taxon>Embryophyta</taxon>
        <taxon>Tracheophyta</taxon>
        <taxon>Spermatophyta</taxon>
        <taxon>Magnoliopsida</taxon>
        <taxon>eudicotyledons</taxon>
        <taxon>Gunneridae</taxon>
        <taxon>Pentapetalae</taxon>
        <taxon>asterids</taxon>
        <taxon>campanulids</taxon>
        <taxon>Asterales</taxon>
        <taxon>Asteraceae</taxon>
        <taxon>Asteroideae</taxon>
        <taxon>Heliantheae alliance</taxon>
        <taxon>Millerieae</taxon>
        <taxon>Smallanthus</taxon>
    </lineage>
</organism>
<evidence type="ECO:0000313" key="2">
    <source>
        <dbReference type="Proteomes" id="UP001056120"/>
    </source>
</evidence>
<sequence length="129" mass="14136">MVTIGVPISLSELIHKLCKDGSNIGVVVGHGSTMGRHSTELYNIRKDRAFDTDIEMNKLEDSVNLNRSESIEDGQEEAPASTAWVPAIFAATPVNADSPGVSGMTENRDFTAGFERIRFEIRILVSWKA</sequence>
<keyword evidence="2" id="KW-1185">Reference proteome</keyword>
<name>A0ACB9JP60_9ASTR</name>
<proteinExistence type="predicted"/>
<reference evidence="2" key="1">
    <citation type="journal article" date="2022" name="Mol. Ecol. Resour.">
        <title>The genomes of chicory, endive, great burdock and yacon provide insights into Asteraceae palaeo-polyploidization history and plant inulin production.</title>
        <authorList>
            <person name="Fan W."/>
            <person name="Wang S."/>
            <person name="Wang H."/>
            <person name="Wang A."/>
            <person name="Jiang F."/>
            <person name="Liu H."/>
            <person name="Zhao H."/>
            <person name="Xu D."/>
            <person name="Zhang Y."/>
        </authorList>
    </citation>
    <scope>NUCLEOTIDE SEQUENCE [LARGE SCALE GENOMIC DNA]</scope>
    <source>
        <strain evidence="2">cv. Yunnan</strain>
    </source>
</reference>
<evidence type="ECO:0000313" key="1">
    <source>
        <dbReference type="EMBL" id="KAI3821420.1"/>
    </source>
</evidence>
<gene>
    <name evidence="1" type="ORF">L1987_08988</name>
</gene>
<comment type="caution">
    <text evidence="1">The sequence shown here is derived from an EMBL/GenBank/DDBJ whole genome shotgun (WGS) entry which is preliminary data.</text>
</comment>
<accession>A0ACB9JP60</accession>
<reference evidence="1 2" key="2">
    <citation type="journal article" date="2022" name="Mol. Ecol. Resour.">
        <title>The genomes of chicory, endive, great burdock and yacon provide insights into Asteraceae paleo-polyploidization history and plant inulin production.</title>
        <authorList>
            <person name="Fan W."/>
            <person name="Wang S."/>
            <person name="Wang H."/>
            <person name="Wang A."/>
            <person name="Jiang F."/>
            <person name="Liu H."/>
            <person name="Zhao H."/>
            <person name="Xu D."/>
            <person name="Zhang Y."/>
        </authorList>
    </citation>
    <scope>NUCLEOTIDE SEQUENCE [LARGE SCALE GENOMIC DNA]</scope>
    <source>
        <strain evidence="2">cv. Yunnan</strain>
        <tissue evidence="1">Leaves</tissue>
    </source>
</reference>
<protein>
    <submittedName>
        <fullName evidence="1">Uncharacterized protein</fullName>
    </submittedName>
</protein>
<dbReference type="Proteomes" id="UP001056120">
    <property type="component" value="Linkage Group LG03"/>
</dbReference>